<evidence type="ECO:0000259" key="1">
    <source>
        <dbReference type="PROSITE" id="PS50208"/>
    </source>
</evidence>
<protein>
    <submittedName>
        <fullName evidence="2">Putative beta-lactamase HcpC</fullName>
        <ecNumber evidence="2">3.5.2.6</ecNumber>
    </submittedName>
</protein>
<dbReference type="Gene3D" id="3.40.50.1460">
    <property type="match status" value="1"/>
</dbReference>
<name>A0A0M7AXV7_9HYPH</name>
<dbReference type="SUPFAM" id="SSF81901">
    <property type="entry name" value="HCP-like"/>
    <property type="match status" value="2"/>
</dbReference>
<evidence type="ECO:0000313" key="2">
    <source>
        <dbReference type="EMBL" id="CTQ68248.1"/>
    </source>
</evidence>
<dbReference type="InterPro" id="IPR001309">
    <property type="entry name" value="Pept_C14_p20"/>
</dbReference>
<dbReference type="AlphaFoldDB" id="A0A0M7AXV7"/>
<accession>A0A0M7AXV7</accession>
<feature type="domain" description="Caspase family p20" evidence="1">
    <location>
        <begin position="39"/>
        <end position="116"/>
    </location>
</feature>
<dbReference type="PANTHER" id="PTHR11102:SF160">
    <property type="entry name" value="ERAD-ASSOCIATED E3 UBIQUITIN-PROTEIN LIGASE COMPONENT HRD3"/>
    <property type="match status" value="1"/>
</dbReference>
<evidence type="ECO:0000313" key="3">
    <source>
        <dbReference type="Proteomes" id="UP000049983"/>
    </source>
</evidence>
<dbReference type="InterPro" id="IPR006597">
    <property type="entry name" value="Sel1-like"/>
</dbReference>
<dbReference type="InterPro" id="IPR029030">
    <property type="entry name" value="Caspase-like_dom_sf"/>
</dbReference>
<keyword evidence="2" id="KW-0378">Hydrolase</keyword>
<keyword evidence="3" id="KW-1185">Reference proteome</keyword>
<organism evidence="2 3">
    <name type="scientific">Roseibium album</name>
    <dbReference type="NCBI Taxonomy" id="311410"/>
    <lineage>
        <taxon>Bacteria</taxon>
        <taxon>Pseudomonadati</taxon>
        <taxon>Pseudomonadota</taxon>
        <taxon>Alphaproteobacteria</taxon>
        <taxon>Hyphomicrobiales</taxon>
        <taxon>Stappiaceae</taxon>
        <taxon>Roseibium</taxon>
    </lineage>
</organism>
<dbReference type="EMBL" id="CXWC01000003">
    <property type="protein sequence ID" value="CTQ68248.1"/>
    <property type="molecule type" value="Genomic_DNA"/>
</dbReference>
<proteinExistence type="predicted"/>
<dbReference type="Gene3D" id="1.25.40.10">
    <property type="entry name" value="Tetratricopeptide repeat domain"/>
    <property type="match status" value="2"/>
</dbReference>
<dbReference type="InterPro" id="IPR011600">
    <property type="entry name" value="Pept_C14_caspase"/>
</dbReference>
<sequence length="860" mass="93899">MLRHCIAIPVAVLLLLTQLSSVLGGTTEVLRPEPVEGNLSRIALVIGNNDYEYVTDLDNPINDATSVGEKLRGLGFTVHLGLDLDIFGLSELIDNFLSRIEDGSEVVVFYAGHGLEVQGSNYLLPVDVPALSVDGERKLRHRAINLTTLLLDLEASGANVSLVILDSCRENPFQSNGTRSLGAARGMGDLGTPPDGLFVIYSAGANQLALDNLGPGDANPNGLFTRHFLRLLDEPQLGIRDMMLRLRTVVREEASQVRHKQTPAYYDQLIGEFKLNQRQKPAVAQSQPVVQEDRVSTKTNVADISSPSAIAIRNPEEESCFLEATREFGLETTAATRGYHDFVKLFEQCVGNEDAGLSQAELTEEITMCDHLAASPDDPMRPAGVAGVYFGDIDGPEAAEACSQAVADHPDKPRFLFQQARALDYLDRDAEAIDLYASAAAAGSAASMNNLGLMYLNGEGTVKDLVRARELFTQAAALGHSDAMVELGLMHDRGQAEDMTRADEFDWYRKSANLGNRAAINNIGVMYRDGQGVAQDAEEAAKWFTRAANLNFPKAMRNLADLYVSGEGIPPNPAEALKWYRLAADNGSTDAMVDIGILYENGTGVPQDNAQAFIWYEKAANLGNSYGLNNIGILYRDGIGVKEDPAEALSWFLKSAADGNEEGMYNAADLYESGTGTQRDYAKALDWYRKAAEQGNSAAMVNIGLMIYEGKGTDPDPKEEMDWYQKAASLGNRAAMNNIGVMHREGEGVPPDFVKAREWFQKSADEGFPLAMYNLAEYYAGSRYKEQSYEIAAFWMEMSLRSGSERALNELSDNAQAWPSDFRKTFQERLLNAGFYSGAIDGAFGRQTLTAVNRIFDAGG</sequence>
<dbReference type="Pfam" id="PF08238">
    <property type="entry name" value="Sel1"/>
    <property type="match status" value="10"/>
</dbReference>
<dbReference type="PANTHER" id="PTHR11102">
    <property type="entry name" value="SEL-1-LIKE PROTEIN"/>
    <property type="match status" value="1"/>
</dbReference>
<gene>
    <name evidence="2" type="primary">hcpC_1</name>
    <name evidence="2" type="ORF">LA5096_01730</name>
</gene>
<dbReference type="InterPro" id="IPR050767">
    <property type="entry name" value="Sel1_AlgK"/>
</dbReference>
<dbReference type="GeneID" id="97669144"/>
<dbReference type="EC" id="3.5.2.6" evidence="2"/>
<dbReference type="RefSeq" id="WP_082442549.1">
    <property type="nucleotide sequence ID" value="NZ_CXWA01000007.1"/>
</dbReference>
<dbReference type="GO" id="GO:0006508">
    <property type="term" value="P:proteolysis"/>
    <property type="evidence" value="ECO:0007669"/>
    <property type="project" value="InterPro"/>
</dbReference>
<dbReference type="SMART" id="SM00671">
    <property type="entry name" value="SEL1"/>
    <property type="match status" value="10"/>
</dbReference>
<dbReference type="Proteomes" id="UP000049983">
    <property type="component" value="Unassembled WGS sequence"/>
</dbReference>
<dbReference type="Pfam" id="PF00656">
    <property type="entry name" value="Peptidase_C14"/>
    <property type="match status" value="1"/>
</dbReference>
<dbReference type="GO" id="GO:0008800">
    <property type="term" value="F:beta-lactamase activity"/>
    <property type="evidence" value="ECO:0007669"/>
    <property type="project" value="UniProtKB-EC"/>
</dbReference>
<dbReference type="InterPro" id="IPR011990">
    <property type="entry name" value="TPR-like_helical_dom_sf"/>
</dbReference>
<dbReference type="STRING" id="311410.LA5095_04751"/>
<dbReference type="GO" id="GO:0004197">
    <property type="term" value="F:cysteine-type endopeptidase activity"/>
    <property type="evidence" value="ECO:0007669"/>
    <property type="project" value="InterPro"/>
</dbReference>
<dbReference type="PROSITE" id="PS50208">
    <property type="entry name" value="CASPASE_P20"/>
    <property type="match status" value="1"/>
</dbReference>
<dbReference type="OrthoDB" id="321999at2"/>
<dbReference type="SUPFAM" id="SSF52129">
    <property type="entry name" value="Caspase-like"/>
    <property type="match status" value="1"/>
</dbReference>
<reference evidence="3" key="1">
    <citation type="submission" date="2015-07" db="EMBL/GenBank/DDBJ databases">
        <authorList>
            <person name="Rodrigo-Torres Lidia"/>
            <person name="Arahal R.David."/>
        </authorList>
    </citation>
    <scope>NUCLEOTIDE SEQUENCE [LARGE SCALE GENOMIC DNA]</scope>
    <source>
        <strain evidence="3">CECT 5096</strain>
    </source>
</reference>